<comment type="caution">
    <text evidence="2">The sequence shown here is derived from an EMBL/GenBank/DDBJ whole genome shotgun (WGS) entry which is preliminary data.</text>
</comment>
<accession>A0ABR3GL09</accession>
<keyword evidence="3" id="KW-1185">Reference proteome</keyword>
<dbReference type="InterPro" id="IPR000608">
    <property type="entry name" value="UBC"/>
</dbReference>
<dbReference type="Pfam" id="PF00179">
    <property type="entry name" value="UQ_con"/>
    <property type="match status" value="1"/>
</dbReference>
<proteinExistence type="predicted"/>
<dbReference type="SUPFAM" id="SSF54495">
    <property type="entry name" value="UBC-like"/>
    <property type="match status" value="1"/>
</dbReference>
<gene>
    <name evidence="2" type="ORF">Q9L58_004454</name>
</gene>
<feature type="domain" description="UBC core" evidence="1">
    <location>
        <begin position="31"/>
        <end position="69"/>
    </location>
</feature>
<name>A0ABR3GL09_9PEZI</name>
<dbReference type="InterPro" id="IPR016135">
    <property type="entry name" value="UBQ-conjugating_enzyme/RWD"/>
</dbReference>
<dbReference type="Gene3D" id="3.10.110.10">
    <property type="entry name" value="Ubiquitin Conjugating Enzyme"/>
    <property type="match status" value="1"/>
</dbReference>
<sequence>MVGRDIRAQGSACCVHSPGLPLANPHTPSPAKPGPYRHGIFKFTISFPERYPDVAPTIVFHTSIYHPLIAPLIPSSSSPGFFSLRHGFPHWFSSEGEKKVLPTPGAVTPAERRETTALEVLQYVKASLDDAAVLDGIPLGAAEHPAAWKAWTVGESGRCTTGGWDERVRVAIEGSTSEGALYGGVAGRGGDEPIRFVDMDADTLGAIKEQIKMAVEERETCC</sequence>
<reference evidence="2 3" key="1">
    <citation type="submission" date="2024-02" db="EMBL/GenBank/DDBJ databases">
        <title>Discinaceae phylogenomics.</title>
        <authorList>
            <person name="Dirks A.C."/>
            <person name="James T.Y."/>
        </authorList>
    </citation>
    <scope>NUCLEOTIDE SEQUENCE [LARGE SCALE GENOMIC DNA]</scope>
    <source>
        <strain evidence="2 3">ACD0624</strain>
    </source>
</reference>
<organism evidence="2 3">
    <name type="scientific">Discina gigas</name>
    <dbReference type="NCBI Taxonomy" id="1032678"/>
    <lineage>
        <taxon>Eukaryota</taxon>
        <taxon>Fungi</taxon>
        <taxon>Dikarya</taxon>
        <taxon>Ascomycota</taxon>
        <taxon>Pezizomycotina</taxon>
        <taxon>Pezizomycetes</taxon>
        <taxon>Pezizales</taxon>
        <taxon>Discinaceae</taxon>
        <taxon>Discina</taxon>
    </lineage>
</organism>
<evidence type="ECO:0000313" key="3">
    <source>
        <dbReference type="Proteomes" id="UP001447188"/>
    </source>
</evidence>
<evidence type="ECO:0000259" key="1">
    <source>
        <dbReference type="Pfam" id="PF00179"/>
    </source>
</evidence>
<protein>
    <recommendedName>
        <fullName evidence="1">UBC core domain-containing protein</fullName>
    </recommendedName>
</protein>
<dbReference type="Proteomes" id="UP001447188">
    <property type="component" value="Unassembled WGS sequence"/>
</dbReference>
<dbReference type="EMBL" id="JBBBZM010000047">
    <property type="protein sequence ID" value="KAL0636609.1"/>
    <property type="molecule type" value="Genomic_DNA"/>
</dbReference>
<evidence type="ECO:0000313" key="2">
    <source>
        <dbReference type="EMBL" id="KAL0636609.1"/>
    </source>
</evidence>